<evidence type="ECO:0000313" key="1">
    <source>
        <dbReference type="EMBL" id="QJA69374.1"/>
    </source>
</evidence>
<gene>
    <name evidence="1" type="ORF">MM415A04675_0008</name>
    <name evidence="2" type="ORF">MM415B04091_0006</name>
</gene>
<dbReference type="AlphaFoldDB" id="A0A6M3JH41"/>
<reference evidence="1" key="1">
    <citation type="submission" date="2020-03" db="EMBL/GenBank/DDBJ databases">
        <title>The deep terrestrial virosphere.</title>
        <authorList>
            <person name="Holmfeldt K."/>
            <person name="Nilsson E."/>
            <person name="Simone D."/>
            <person name="Lopez-Fernandez M."/>
            <person name="Wu X."/>
            <person name="de Brujin I."/>
            <person name="Lundin D."/>
            <person name="Andersson A."/>
            <person name="Bertilsson S."/>
            <person name="Dopson M."/>
        </authorList>
    </citation>
    <scope>NUCLEOTIDE SEQUENCE</scope>
    <source>
        <strain evidence="1">MM415A04675</strain>
        <strain evidence="2">MM415B04091</strain>
    </source>
</reference>
<name>A0A6M3JH41_9ZZZZ</name>
<accession>A0A6M3JH41</accession>
<dbReference type="EMBL" id="MT143183">
    <property type="protein sequence ID" value="QJA93862.1"/>
    <property type="molecule type" value="Genomic_DNA"/>
</dbReference>
<proteinExistence type="predicted"/>
<organism evidence="1">
    <name type="scientific">viral metagenome</name>
    <dbReference type="NCBI Taxonomy" id="1070528"/>
    <lineage>
        <taxon>unclassified sequences</taxon>
        <taxon>metagenomes</taxon>
        <taxon>organismal metagenomes</taxon>
    </lineage>
</organism>
<sequence length="132" mass="15273">MITGFRSMQDLILEEFKRSEIKFKLTGSRYFGCPREDSDYDFFTEYTPKTAIWLEQLGFTSGRTLAKRTYDDIATEVVYAHIRGNIHVQLVKPAMIKAKGIAQEIFKSMGYLRPSKRDWDGALTIIKTMFAI</sequence>
<protein>
    <recommendedName>
        <fullName evidence="3">Nucleotidyltransferase</fullName>
    </recommendedName>
</protein>
<evidence type="ECO:0008006" key="3">
    <source>
        <dbReference type="Google" id="ProtNLM"/>
    </source>
</evidence>
<dbReference type="EMBL" id="MT141700">
    <property type="protein sequence ID" value="QJA69374.1"/>
    <property type="molecule type" value="Genomic_DNA"/>
</dbReference>
<evidence type="ECO:0000313" key="2">
    <source>
        <dbReference type="EMBL" id="QJA93862.1"/>
    </source>
</evidence>